<feature type="transmembrane region" description="Helical" evidence="7">
    <location>
        <begin position="40"/>
        <end position="57"/>
    </location>
</feature>
<dbReference type="InterPro" id="IPR037185">
    <property type="entry name" value="EmrE-like"/>
</dbReference>
<evidence type="ECO:0000259" key="8">
    <source>
        <dbReference type="Pfam" id="PF00892"/>
    </source>
</evidence>
<feature type="transmembrane region" description="Helical" evidence="7">
    <location>
        <begin position="69"/>
        <end position="86"/>
    </location>
</feature>
<protein>
    <submittedName>
        <fullName evidence="9">DMT family transporter</fullName>
    </submittedName>
</protein>
<evidence type="ECO:0000256" key="7">
    <source>
        <dbReference type="SAM" id="Phobius"/>
    </source>
</evidence>
<feature type="transmembrane region" description="Helical" evidence="7">
    <location>
        <begin position="121"/>
        <end position="141"/>
    </location>
</feature>
<dbReference type="InterPro" id="IPR050638">
    <property type="entry name" value="AA-Vitamin_Transporters"/>
</dbReference>
<comment type="caution">
    <text evidence="9">The sequence shown here is derived from an EMBL/GenBank/DDBJ whole genome shotgun (WGS) entry which is preliminary data.</text>
</comment>
<evidence type="ECO:0000256" key="5">
    <source>
        <dbReference type="ARBA" id="ARBA00023136"/>
    </source>
</evidence>
<feature type="transmembrane region" description="Helical" evidence="7">
    <location>
        <begin position="7"/>
        <end position="28"/>
    </location>
</feature>
<dbReference type="Proteomes" id="UP000587396">
    <property type="component" value="Unassembled WGS sequence"/>
</dbReference>
<organism evidence="9 10">
    <name type="scientific">Gordonibacter massiliensis</name>
    <name type="common">ex Traore et al. 2017</name>
    <dbReference type="NCBI Taxonomy" id="1841863"/>
    <lineage>
        <taxon>Bacteria</taxon>
        <taxon>Bacillati</taxon>
        <taxon>Actinomycetota</taxon>
        <taxon>Coriobacteriia</taxon>
        <taxon>Eggerthellales</taxon>
        <taxon>Eggerthellaceae</taxon>
        <taxon>Gordonibacter</taxon>
    </lineage>
</organism>
<evidence type="ECO:0000313" key="10">
    <source>
        <dbReference type="Proteomes" id="UP000587396"/>
    </source>
</evidence>
<proteinExistence type="inferred from homology"/>
<dbReference type="Gene3D" id="1.10.3730.20">
    <property type="match status" value="1"/>
</dbReference>
<evidence type="ECO:0000256" key="1">
    <source>
        <dbReference type="ARBA" id="ARBA00004141"/>
    </source>
</evidence>
<evidence type="ECO:0000256" key="4">
    <source>
        <dbReference type="ARBA" id="ARBA00022989"/>
    </source>
</evidence>
<keyword evidence="10" id="KW-1185">Reference proteome</keyword>
<feature type="transmembrane region" description="Helical" evidence="7">
    <location>
        <begin position="92"/>
        <end position="114"/>
    </location>
</feature>
<dbReference type="RefSeq" id="WP_185904270.1">
    <property type="nucleotide sequence ID" value="NZ_JACMSE010000001.1"/>
</dbReference>
<dbReference type="GO" id="GO:0016020">
    <property type="term" value="C:membrane"/>
    <property type="evidence" value="ECO:0007669"/>
    <property type="project" value="UniProtKB-SubCell"/>
</dbReference>
<feature type="transmembrane region" description="Helical" evidence="7">
    <location>
        <begin position="212"/>
        <end position="232"/>
    </location>
</feature>
<feature type="transmembrane region" description="Helical" evidence="7">
    <location>
        <begin position="267"/>
        <end position="285"/>
    </location>
</feature>
<dbReference type="PANTHER" id="PTHR32322:SF2">
    <property type="entry name" value="EAMA DOMAIN-CONTAINING PROTEIN"/>
    <property type="match status" value="1"/>
</dbReference>
<keyword evidence="4 7" id="KW-1133">Transmembrane helix</keyword>
<feature type="transmembrane region" description="Helical" evidence="7">
    <location>
        <begin position="147"/>
        <end position="168"/>
    </location>
</feature>
<feature type="domain" description="EamA" evidence="8">
    <location>
        <begin position="150"/>
        <end position="284"/>
    </location>
</feature>
<feature type="transmembrane region" description="Helical" evidence="7">
    <location>
        <begin position="180"/>
        <end position="200"/>
    </location>
</feature>
<keyword evidence="5 7" id="KW-0472">Membrane</keyword>
<comment type="subcellular location">
    <subcellularLocation>
        <location evidence="1">Membrane</location>
        <topology evidence="1">Multi-pass membrane protein</topology>
    </subcellularLocation>
</comment>
<keyword evidence="3 7" id="KW-0812">Transmembrane</keyword>
<dbReference type="Pfam" id="PF00892">
    <property type="entry name" value="EamA"/>
    <property type="match status" value="2"/>
</dbReference>
<name>A0A842J9B1_9ACTN</name>
<dbReference type="SUPFAM" id="SSF103481">
    <property type="entry name" value="Multidrug resistance efflux transporter EmrE"/>
    <property type="match status" value="2"/>
</dbReference>
<comment type="similarity">
    <text evidence="2">Belongs to the EamA transporter family.</text>
</comment>
<feature type="region of interest" description="Disordered" evidence="6">
    <location>
        <begin position="292"/>
        <end position="311"/>
    </location>
</feature>
<accession>A0A842J9B1</accession>
<reference evidence="9 10" key="1">
    <citation type="submission" date="2020-08" db="EMBL/GenBank/DDBJ databases">
        <authorList>
            <person name="Liu C."/>
            <person name="Sun Q."/>
        </authorList>
    </citation>
    <scope>NUCLEOTIDE SEQUENCE [LARGE SCALE GENOMIC DNA]</scope>
    <source>
        <strain evidence="9 10">N22</strain>
    </source>
</reference>
<sequence>MRSQAVGYALAVIQAILYSTMGVIGKYLFGTGLEPPQVMVLRFSLTFLLLGAFLVVWRRQPLFSRQPLVYVQGVFFVGSALLYFMAVNEITAGLATVILYAYPAVVALMGTLVFRERLTKRIMAALVLAMAGVVLISGVLPGSDLQLSPLGVLYGVGACLTFAVYSVLGQKVVKKDGTFTITFSLTAVSLAVLAVSFPATFPTMLDLTPMQLGLGAAMALFNTVIPVALLLISIKIIGATKASLVGTSETPFSLLFAYLVLGETLTALQGIGCVLVVASIFVVTLPGRAERRERKNGQGHGEPAEAEGELS</sequence>
<evidence type="ECO:0000313" key="9">
    <source>
        <dbReference type="EMBL" id="MBC2888327.1"/>
    </source>
</evidence>
<evidence type="ECO:0000256" key="6">
    <source>
        <dbReference type="SAM" id="MobiDB-lite"/>
    </source>
</evidence>
<dbReference type="PANTHER" id="PTHR32322">
    <property type="entry name" value="INNER MEMBRANE TRANSPORTER"/>
    <property type="match status" value="1"/>
</dbReference>
<evidence type="ECO:0000256" key="3">
    <source>
        <dbReference type="ARBA" id="ARBA00022692"/>
    </source>
</evidence>
<feature type="transmembrane region" description="Helical" evidence="7">
    <location>
        <begin position="244"/>
        <end position="261"/>
    </location>
</feature>
<evidence type="ECO:0000256" key="2">
    <source>
        <dbReference type="ARBA" id="ARBA00007362"/>
    </source>
</evidence>
<dbReference type="EMBL" id="JACMSE010000001">
    <property type="protein sequence ID" value="MBC2888327.1"/>
    <property type="molecule type" value="Genomic_DNA"/>
</dbReference>
<dbReference type="AlphaFoldDB" id="A0A842J9B1"/>
<feature type="domain" description="EamA" evidence="8">
    <location>
        <begin position="7"/>
        <end position="137"/>
    </location>
</feature>
<dbReference type="InterPro" id="IPR000620">
    <property type="entry name" value="EamA_dom"/>
</dbReference>
<gene>
    <name evidence="9" type="ORF">H7313_03045</name>
</gene>